<dbReference type="FunFam" id="3.40.50.720:FF:000213">
    <property type="entry name" value="Putative 2-hydroxyacid dehydrogenase"/>
    <property type="match status" value="1"/>
</dbReference>
<evidence type="ECO:0000313" key="8">
    <source>
        <dbReference type="Proteomes" id="UP000184226"/>
    </source>
</evidence>
<dbReference type="Pfam" id="PF00389">
    <property type="entry name" value="2-Hacid_dh"/>
    <property type="match status" value="1"/>
</dbReference>
<evidence type="ECO:0000259" key="5">
    <source>
        <dbReference type="Pfam" id="PF00389"/>
    </source>
</evidence>
<dbReference type="PANTHER" id="PTHR10996:SF178">
    <property type="entry name" value="2-HYDROXYACID DEHYDROGENASE YGL185C-RELATED"/>
    <property type="match status" value="1"/>
</dbReference>
<dbReference type="GO" id="GO:0030267">
    <property type="term" value="F:glyoxylate reductase (NADPH) activity"/>
    <property type="evidence" value="ECO:0007669"/>
    <property type="project" value="TreeGrafter"/>
</dbReference>
<keyword evidence="1" id="KW-0521">NADP</keyword>
<dbReference type="OrthoDB" id="9805416at2"/>
<name>A0A1M5XUG6_9BURK</name>
<dbReference type="RefSeq" id="WP_073104051.1">
    <property type="nucleotide sequence ID" value="NZ_FQXE01000007.1"/>
</dbReference>
<evidence type="ECO:0000256" key="4">
    <source>
        <dbReference type="RuleBase" id="RU003719"/>
    </source>
</evidence>
<dbReference type="Gene3D" id="3.40.50.720">
    <property type="entry name" value="NAD(P)-binding Rossmann-like Domain"/>
    <property type="match status" value="2"/>
</dbReference>
<comment type="similarity">
    <text evidence="4">Belongs to the D-isomer specific 2-hydroxyacid dehydrogenase family.</text>
</comment>
<dbReference type="InterPro" id="IPR050223">
    <property type="entry name" value="D-isomer_2-hydroxyacid_DH"/>
</dbReference>
<dbReference type="CDD" id="cd12156">
    <property type="entry name" value="HPPR"/>
    <property type="match status" value="1"/>
</dbReference>
<dbReference type="InterPro" id="IPR029752">
    <property type="entry name" value="D-isomer_DH_CS1"/>
</dbReference>
<dbReference type="InterPro" id="IPR006140">
    <property type="entry name" value="D-isomer_DH_NAD-bd"/>
</dbReference>
<dbReference type="STRING" id="658167.SAMN04488135_107147"/>
<protein>
    <submittedName>
        <fullName evidence="7">Lactate dehydrogenase</fullName>
    </submittedName>
</protein>
<evidence type="ECO:0000256" key="3">
    <source>
        <dbReference type="ARBA" id="ARBA00023027"/>
    </source>
</evidence>
<dbReference type="InterPro" id="IPR036291">
    <property type="entry name" value="NAD(P)-bd_dom_sf"/>
</dbReference>
<evidence type="ECO:0000313" key="7">
    <source>
        <dbReference type="EMBL" id="SHI03396.1"/>
    </source>
</evidence>
<gene>
    <name evidence="7" type="ORF">SAMN04488135_107147</name>
</gene>
<keyword evidence="2 4" id="KW-0560">Oxidoreductase</keyword>
<dbReference type="InterPro" id="IPR006139">
    <property type="entry name" value="D-isomer_2_OHA_DH_cat_dom"/>
</dbReference>
<reference evidence="7 8" key="1">
    <citation type="submission" date="2016-11" db="EMBL/GenBank/DDBJ databases">
        <authorList>
            <person name="Jaros S."/>
            <person name="Januszkiewicz K."/>
            <person name="Wedrychowicz H."/>
        </authorList>
    </citation>
    <scope>NUCLEOTIDE SEQUENCE [LARGE SCALE GENOMIC DNA]</scope>
    <source>
        <strain evidence="7 8">CGMCC 1.10190</strain>
    </source>
</reference>
<sequence>MSTAKPALLQLLPLPFSDAHPPLATHFDVIELWKESEPDAVIAARSNDITVLVTNAMTPTRAELIDRLPNLRAICSNGVGYDAIDVKHAQQKGIQVSNTPDVLNDCVADLALGLLLATARRLGQADRYVRANQWGGDAKFPLGVKVSHKKLGIVGLGRIGMAIAQRAAGFNMEIRYHNRRQRSDVDLPYEASLAGLAAWADFLVIATVGGASTHHLVDRQVLQALGPEGILVNISRGSVVDEKALVDALAGGELGGAGLDVYESEPHVPDALKTLDNVVIAPHIASATTETRRAMADLVVDNVEAYMATGKVLTPIPPL</sequence>
<feature type="domain" description="D-isomer specific 2-hydroxyacid dehydrogenase NAD-binding" evidence="6">
    <location>
        <begin position="112"/>
        <end position="285"/>
    </location>
</feature>
<proteinExistence type="inferred from homology"/>
<evidence type="ECO:0000256" key="1">
    <source>
        <dbReference type="ARBA" id="ARBA00022857"/>
    </source>
</evidence>
<evidence type="ECO:0000256" key="2">
    <source>
        <dbReference type="ARBA" id="ARBA00023002"/>
    </source>
</evidence>
<dbReference type="GO" id="GO:0005829">
    <property type="term" value="C:cytosol"/>
    <property type="evidence" value="ECO:0007669"/>
    <property type="project" value="TreeGrafter"/>
</dbReference>
<keyword evidence="3" id="KW-0520">NAD</keyword>
<dbReference type="AlphaFoldDB" id="A0A1M5XUG6"/>
<dbReference type="GO" id="GO:0016618">
    <property type="term" value="F:hydroxypyruvate reductase [NAD(P)H] activity"/>
    <property type="evidence" value="ECO:0007669"/>
    <property type="project" value="TreeGrafter"/>
</dbReference>
<dbReference type="GO" id="GO:0051287">
    <property type="term" value="F:NAD binding"/>
    <property type="evidence" value="ECO:0007669"/>
    <property type="project" value="InterPro"/>
</dbReference>
<keyword evidence="8" id="KW-1185">Reference proteome</keyword>
<dbReference type="PANTHER" id="PTHR10996">
    <property type="entry name" value="2-HYDROXYACID DEHYDROGENASE-RELATED"/>
    <property type="match status" value="1"/>
</dbReference>
<dbReference type="Pfam" id="PF02826">
    <property type="entry name" value="2-Hacid_dh_C"/>
    <property type="match status" value="1"/>
</dbReference>
<dbReference type="SUPFAM" id="SSF51735">
    <property type="entry name" value="NAD(P)-binding Rossmann-fold domains"/>
    <property type="match status" value="1"/>
</dbReference>
<dbReference type="PROSITE" id="PS00065">
    <property type="entry name" value="D_2_HYDROXYACID_DH_1"/>
    <property type="match status" value="1"/>
</dbReference>
<evidence type="ECO:0000259" key="6">
    <source>
        <dbReference type="Pfam" id="PF02826"/>
    </source>
</evidence>
<feature type="domain" description="D-isomer specific 2-hydroxyacid dehydrogenase catalytic" evidence="5">
    <location>
        <begin position="25"/>
        <end position="314"/>
    </location>
</feature>
<dbReference type="Proteomes" id="UP000184226">
    <property type="component" value="Unassembled WGS sequence"/>
</dbReference>
<dbReference type="SUPFAM" id="SSF52283">
    <property type="entry name" value="Formate/glycerate dehydrogenase catalytic domain-like"/>
    <property type="match status" value="1"/>
</dbReference>
<dbReference type="EMBL" id="FQXE01000007">
    <property type="protein sequence ID" value="SHI03396.1"/>
    <property type="molecule type" value="Genomic_DNA"/>
</dbReference>
<accession>A0A1M5XUG6</accession>
<organism evidence="7 8">
    <name type="scientific">Pollutimonas bauzanensis</name>
    <dbReference type="NCBI Taxonomy" id="658167"/>
    <lineage>
        <taxon>Bacteria</taxon>
        <taxon>Pseudomonadati</taxon>
        <taxon>Pseudomonadota</taxon>
        <taxon>Betaproteobacteria</taxon>
        <taxon>Burkholderiales</taxon>
        <taxon>Alcaligenaceae</taxon>
        <taxon>Pollutimonas</taxon>
    </lineage>
</organism>